<proteinExistence type="predicted"/>
<name>A0A9W8U5H8_9HYPO</name>
<gene>
    <name evidence="4" type="ORF">NW766_011884</name>
</gene>
<evidence type="ECO:0000256" key="1">
    <source>
        <dbReference type="SAM" id="MobiDB-lite"/>
    </source>
</evidence>
<comment type="caution">
    <text evidence="4">The sequence shown here is derived from an EMBL/GenBank/DDBJ whole genome shotgun (WGS) entry which is preliminary data.</text>
</comment>
<feature type="chain" id="PRO_5040811485" description="Mid2 domain-containing protein" evidence="3">
    <location>
        <begin position="23"/>
        <end position="268"/>
    </location>
</feature>
<feature type="region of interest" description="Disordered" evidence="1">
    <location>
        <begin position="240"/>
        <end position="268"/>
    </location>
</feature>
<keyword evidence="5" id="KW-1185">Reference proteome</keyword>
<keyword evidence="3" id="KW-0732">Signal</keyword>
<evidence type="ECO:0000313" key="5">
    <source>
        <dbReference type="Proteomes" id="UP001152130"/>
    </source>
</evidence>
<evidence type="ECO:0000313" key="4">
    <source>
        <dbReference type="EMBL" id="KAJ4004028.1"/>
    </source>
</evidence>
<keyword evidence="2" id="KW-1133">Transmembrane helix</keyword>
<dbReference type="Proteomes" id="UP001152130">
    <property type="component" value="Unassembled WGS sequence"/>
</dbReference>
<evidence type="ECO:0000256" key="2">
    <source>
        <dbReference type="SAM" id="Phobius"/>
    </source>
</evidence>
<sequence length="268" mass="29778">MRFPAFLFLTGSLLRSFGSCDTEFLNPPDWSDDERNRDNLDKNRRYVVGETIPLEWETDRSSKDIALNLGQNLYSSFRFAPLNSQSDPPSKADTSWEAKYYTWEGMKKDEDAVYYFVLFDPDTEDRLAYSLYFNVTAPQKDSTKTITAPGSTVTISQGPSMKPEATFTTIHSTPEVTKPASNEDESNTKSGMSQGEVAGAAVGGVVGGFLIFGVIGWVLWKRMVRSKTKATATQYQEQAIGTKAELPGENRAHPSEYARSPTGIYEAP</sequence>
<feature type="transmembrane region" description="Helical" evidence="2">
    <location>
        <begin position="197"/>
        <end position="220"/>
    </location>
</feature>
<evidence type="ECO:0000256" key="3">
    <source>
        <dbReference type="SAM" id="SignalP"/>
    </source>
</evidence>
<dbReference type="EMBL" id="JAPDHF010000025">
    <property type="protein sequence ID" value="KAJ4004028.1"/>
    <property type="molecule type" value="Genomic_DNA"/>
</dbReference>
<evidence type="ECO:0008006" key="6">
    <source>
        <dbReference type="Google" id="ProtNLM"/>
    </source>
</evidence>
<feature type="signal peptide" evidence="3">
    <location>
        <begin position="1"/>
        <end position="22"/>
    </location>
</feature>
<keyword evidence="2" id="KW-0812">Transmembrane</keyword>
<protein>
    <recommendedName>
        <fullName evidence="6">Mid2 domain-containing protein</fullName>
    </recommendedName>
</protein>
<dbReference type="AlphaFoldDB" id="A0A9W8U5H8"/>
<feature type="region of interest" description="Disordered" evidence="1">
    <location>
        <begin position="173"/>
        <end position="193"/>
    </location>
</feature>
<organism evidence="4 5">
    <name type="scientific">Fusarium irregulare</name>
    <dbReference type="NCBI Taxonomy" id="2494466"/>
    <lineage>
        <taxon>Eukaryota</taxon>
        <taxon>Fungi</taxon>
        <taxon>Dikarya</taxon>
        <taxon>Ascomycota</taxon>
        <taxon>Pezizomycotina</taxon>
        <taxon>Sordariomycetes</taxon>
        <taxon>Hypocreomycetidae</taxon>
        <taxon>Hypocreales</taxon>
        <taxon>Nectriaceae</taxon>
        <taxon>Fusarium</taxon>
        <taxon>Fusarium incarnatum-equiseti species complex</taxon>
    </lineage>
</organism>
<keyword evidence="2" id="KW-0472">Membrane</keyword>
<accession>A0A9W8U5H8</accession>
<feature type="compositionally biased region" description="Basic and acidic residues" evidence="1">
    <location>
        <begin position="246"/>
        <end position="256"/>
    </location>
</feature>
<reference evidence="4" key="1">
    <citation type="submission" date="2022-10" db="EMBL/GenBank/DDBJ databases">
        <title>Fusarium specimens isolated from Avocado Roots.</title>
        <authorList>
            <person name="Stajich J."/>
            <person name="Roper C."/>
            <person name="Heimlech-Rivalta G."/>
        </authorList>
    </citation>
    <scope>NUCLEOTIDE SEQUENCE</scope>
    <source>
        <strain evidence="4">CF00143</strain>
    </source>
</reference>